<dbReference type="PROSITE" id="PS51405">
    <property type="entry name" value="HEME_HALOPEROXIDASE"/>
    <property type="match status" value="1"/>
</dbReference>
<evidence type="ECO:0000256" key="5">
    <source>
        <dbReference type="ARBA" id="ARBA00023002"/>
    </source>
</evidence>
<evidence type="ECO:0000256" key="1">
    <source>
        <dbReference type="ARBA" id="ARBA00001970"/>
    </source>
</evidence>
<dbReference type="EMBL" id="JAKJXO020000003">
    <property type="protein sequence ID" value="KAL1607925.1"/>
    <property type="molecule type" value="Genomic_DNA"/>
</dbReference>
<keyword evidence="5" id="KW-0560">Oxidoreductase</keyword>
<reference evidence="9 10" key="1">
    <citation type="submission" date="2024-02" db="EMBL/GenBank/DDBJ databases">
        <title>De novo assembly and annotation of 12 fungi associated with fruit tree decline syndrome in Ontario, Canada.</title>
        <authorList>
            <person name="Sulman M."/>
            <person name="Ellouze W."/>
            <person name="Ilyukhin E."/>
        </authorList>
    </citation>
    <scope>NUCLEOTIDE SEQUENCE [LARGE SCALE GENOMIC DNA]</scope>
    <source>
        <strain evidence="9 10">M42-189</strain>
    </source>
</reference>
<comment type="similarity">
    <text evidence="7">Belongs to the chloroperoxidase family.</text>
</comment>
<evidence type="ECO:0000313" key="9">
    <source>
        <dbReference type="EMBL" id="KAL1607925.1"/>
    </source>
</evidence>
<accession>A0ABR3RU38</accession>
<feature type="domain" description="Heme haloperoxidase family profile" evidence="8">
    <location>
        <begin position="1"/>
        <end position="168"/>
    </location>
</feature>
<keyword evidence="10" id="KW-1185">Reference proteome</keyword>
<dbReference type="InterPro" id="IPR000028">
    <property type="entry name" value="Chloroperoxidase"/>
</dbReference>
<dbReference type="Pfam" id="PF01328">
    <property type="entry name" value="Peroxidase_2"/>
    <property type="match status" value="1"/>
</dbReference>
<protein>
    <recommendedName>
        <fullName evidence="8">Heme haloperoxidase family profile domain-containing protein</fullName>
    </recommendedName>
</protein>
<comment type="cofactor">
    <cofactor evidence="1">
        <name>heme b</name>
        <dbReference type="ChEBI" id="CHEBI:60344"/>
    </cofactor>
</comment>
<dbReference type="Gene3D" id="1.10.489.10">
    <property type="entry name" value="Chloroperoxidase-like"/>
    <property type="match status" value="1"/>
</dbReference>
<keyword evidence="4" id="KW-0479">Metal-binding</keyword>
<name>A0ABR3RU38_9PLEO</name>
<dbReference type="SUPFAM" id="SSF47571">
    <property type="entry name" value="Cloroperoxidase"/>
    <property type="match status" value="1"/>
</dbReference>
<keyword evidence="3" id="KW-0349">Heme</keyword>
<organism evidence="9 10">
    <name type="scientific">Paraconiothyrium brasiliense</name>
    <dbReference type="NCBI Taxonomy" id="300254"/>
    <lineage>
        <taxon>Eukaryota</taxon>
        <taxon>Fungi</taxon>
        <taxon>Dikarya</taxon>
        <taxon>Ascomycota</taxon>
        <taxon>Pezizomycotina</taxon>
        <taxon>Dothideomycetes</taxon>
        <taxon>Pleosporomycetidae</taxon>
        <taxon>Pleosporales</taxon>
        <taxon>Massarineae</taxon>
        <taxon>Didymosphaeriaceae</taxon>
        <taxon>Paraconiothyrium</taxon>
    </lineage>
</organism>
<dbReference type="PANTHER" id="PTHR33577:SF19">
    <property type="entry name" value="HEME HALOPEROXIDASE FAMILY PROFILE DOMAIN-CONTAINING PROTEIN-RELATED"/>
    <property type="match status" value="1"/>
</dbReference>
<keyword evidence="6" id="KW-0408">Iron</keyword>
<dbReference type="Proteomes" id="UP001521785">
    <property type="component" value="Unassembled WGS sequence"/>
</dbReference>
<evidence type="ECO:0000256" key="7">
    <source>
        <dbReference type="ARBA" id="ARBA00025795"/>
    </source>
</evidence>
<evidence type="ECO:0000256" key="4">
    <source>
        <dbReference type="ARBA" id="ARBA00022723"/>
    </source>
</evidence>
<evidence type="ECO:0000256" key="3">
    <source>
        <dbReference type="ARBA" id="ARBA00022617"/>
    </source>
</evidence>
<evidence type="ECO:0000256" key="6">
    <source>
        <dbReference type="ARBA" id="ARBA00023004"/>
    </source>
</evidence>
<dbReference type="PANTHER" id="PTHR33577">
    <property type="entry name" value="STERIGMATOCYSTIN BIOSYNTHESIS PEROXIDASE STCC-RELATED"/>
    <property type="match status" value="1"/>
</dbReference>
<keyword evidence="2" id="KW-0575">Peroxidase</keyword>
<gene>
    <name evidence="9" type="ORF">SLS60_002864</name>
</gene>
<evidence type="ECO:0000313" key="10">
    <source>
        <dbReference type="Proteomes" id="UP001521785"/>
    </source>
</evidence>
<evidence type="ECO:0000256" key="2">
    <source>
        <dbReference type="ARBA" id="ARBA00022559"/>
    </source>
</evidence>
<comment type="caution">
    <text evidence="9">The sequence shown here is derived from an EMBL/GenBank/DDBJ whole genome shotgun (WGS) entry which is preliminary data.</text>
</comment>
<sequence length="178" mass="19055">MDVLIAGLKNGVNLGADATKLVGATALKGSTTGNASTFHLTDLNKHNLIEHDGSLSRNDIYFGDNHSFNKTIWAQTASHFTKATIDLGTVAKARKDRLATAKAANPQFEGNDQASFIESALYLNVMSNETGVTAVTEWVKTLFQEERLPIEQGWKRPKGEITVATILGLVGLLGVASA</sequence>
<proteinExistence type="inferred from homology"/>
<evidence type="ECO:0000259" key="8">
    <source>
        <dbReference type="PROSITE" id="PS51405"/>
    </source>
</evidence>
<dbReference type="InterPro" id="IPR036851">
    <property type="entry name" value="Chloroperoxidase-like_sf"/>
</dbReference>